<dbReference type="RefSeq" id="WP_006225828.1">
    <property type="nucleotide sequence ID" value="NZ_ALJE01000022.1"/>
</dbReference>
<sequence length="398" mass="43079">MGGPLTGLRVLDIATIIAAPSAAALLGDYGAEVVKVELPGQGDGARSFPPLKDGKALWWKVTNRNKRFVTLDFRLPEGQAMLLRMLPHFDVLIENFRPGTLDRWGLDRDTLWGVHPSLTILRVSGFGQTGPYKDRAGFARIFEAMGGLTYISGEPDGEPMHTGYPIGDSIGGLFGAVGVLAALWARAANPHAPGEEIDLSLTEAMLKLVEFLPAKYKMLDEVHERSGNTSQYSAPAAVYATQDQRWVSLSGSTNALYANNCRAIGRPDLIDDPRFCTNPLRARNADTLNAIFRQWCGEHDLEAVLSAFHAAHGTIAPIYSADQICADEHFQARGILKDVPDEDFGSICMADVVPRFLTRPGGVRSAASGVGRHNAEVYGELLALGDDELARLAEKGVI</sequence>
<evidence type="ECO:0000313" key="2">
    <source>
        <dbReference type="EMBL" id="MDH2050255.1"/>
    </source>
</evidence>
<protein>
    <submittedName>
        <fullName evidence="2">CoA transferase</fullName>
    </submittedName>
</protein>
<dbReference type="PANTHER" id="PTHR48207">
    <property type="entry name" value="SUCCINATE--HYDROXYMETHYLGLUTARATE COA-TRANSFERASE"/>
    <property type="match status" value="1"/>
</dbReference>
<dbReference type="Proteomes" id="UP001161276">
    <property type="component" value="Unassembled WGS sequence"/>
</dbReference>
<evidence type="ECO:0000313" key="3">
    <source>
        <dbReference type="Proteomes" id="UP001161276"/>
    </source>
</evidence>
<dbReference type="InterPro" id="IPR050483">
    <property type="entry name" value="CoA-transferase_III_domain"/>
</dbReference>
<dbReference type="GO" id="GO:0008410">
    <property type="term" value="F:CoA-transferase activity"/>
    <property type="evidence" value="ECO:0007669"/>
    <property type="project" value="TreeGrafter"/>
</dbReference>
<name>A0AA43AZY6_9BURK</name>
<dbReference type="Gene3D" id="3.40.50.10540">
    <property type="entry name" value="Crotonobetainyl-coa:carnitine coa-transferase, domain 1"/>
    <property type="match status" value="1"/>
</dbReference>
<evidence type="ECO:0000256" key="1">
    <source>
        <dbReference type="ARBA" id="ARBA00022679"/>
    </source>
</evidence>
<comment type="caution">
    <text evidence="2">The sequence shown here is derived from an EMBL/GenBank/DDBJ whole genome shotgun (WGS) entry which is preliminary data.</text>
</comment>
<organism evidence="2 3">
    <name type="scientific">Achromobacter marplatensis</name>
    <dbReference type="NCBI Taxonomy" id="470868"/>
    <lineage>
        <taxon>Bacteria</taxon>
        <taxon>Pseudomonadati</taxon>
        <taxon>Pseudomonadota</taxon>
        <taxon>Betaproteobacteria</taxon>
        <taxon>Burkholderiales</taxon>
        <taxon>Alcaligenaceae</taxon>
        <taxon>Achromobacter</taxon>
    </lineage>
</organism>
<dbReference type="PANTHER" id="PTHR48207:SF3">
    <property type="entry name" value="SUCCINATE--HYDROXYMETHYLGLUTARATE COA-TRANSFERASE"/>
    <property type="match status" value="1"/>
</dbReference>
<keyword evidence="1 2" id="KW-0808">Transferase</keyword>
<dbReference type="InterPro" id="IPR003673">
    <property type="entry name" value="CoA-Trfase_fam_III"/>
</dbReference>
<dbReference type="InterPro" id="IPR023606">
    <property type="entry name" value="CoA-Trfase_III_dom_1_sf"/>
</dbReference>
<dbReference type="SUPFAM" id="SSF89796">
    <property type="entry name" value="CoA-transferase family III (CaiB/BaiF)"/>
    <property type="match status" value="1"/>
</dbReference>
<dbReference type="Pfam" id="PF02515">
    <property type="entry name" value="CoA_transf_3"/>
    <property type="match status" value="1"/>
</dbReference>
<dbReference type="Gene3D" id="3.30.1540.10">
    <property type="entry name" value="formyl-coa transferase, domain 3"/>
    <property type="match status" value="1"/>
</dbReference>
<proteinExistence type="predicted"/>
<gene>
    <name evidence="2" type="ORF">N5K24_07595</name>
</gene>
<reference evidence="2" key="1">
    <citation type="submission" date="2022-09" db="EMBL/GenBank/DDBJ databases">
        <title>Intensive care unit water sources are persistently colonized with multi-drug resistant bacteria and are the site of extensive horizontal gene transfer of antibiotic resistance genes.</title>
        <authorList>
            <person name="Diorio-Toth L."/>
        </authorList>
    </citation>
    <scope>NUCLEOTIDE SEQUENCE</scope>
    <source>
        <strain evidence="2">GD03676</strain>
    </source>
</reference>
<dbReference type="EMBL" id="JAOCKG010000002">
    <property type="protein sequence ID" value="MDH2050255.1"/>
    <property type="molecule type" value="Genomic_DNA"/>
</dbReference>
<accession>A0AA43AZY6</accession>
<dbReference type="InterPro" id="IPR044855">
    <property type="entry name" value="CoA-Trfase_III_dom3_sf"/>
</dbReference>
<dbReference type="AlphaFoldDB" id="A0AA43AZY6"/>